<reference evidence="1" key="1">
    <citation type="journal article" date="2020" name="mSystems">
        <title>Genome- and Community-Level Interaction Insights into Carbon Utilization and Element Cycling Functions of Hydrothermarchaeota in Hydrothermal Sediment.</title>
        <authorList>
            <person name="Zhou Z."/>
            <person name="Liu Y."/>
            <person name="Xu W."/>
            <person name="Pan J."/>
            <person name="Luo Z.H."/>
            <person name="Li M."/>
        </authorList>
    </citation>
    <scope>NUCLEOTIDE SEQUENCE [LARGE SCALE GENOMIC DNA]</scope>
    <source>
        <strain evidence="1">SpSt-125</strain>
    </source>
</reference>
<organism evidence="1">
    <name type="scientific">Ignisphaera aggregans</name>
    <dbReference type="NCBI Taxonomy" id="334771"/>
    <lineage>
        <taxon>Archaea</taxon>
        <taxon>Thermoproteota</taxon>
        <taxon>Thermoprotei</taxon>
        <taxon>Desulfurococcales</taxon>
        <taxon>Desulfurococcaceae</taxon>
        <taxon>Ignisphaera</taxon>
    </lineage>
</organism>
<comment type="caution">
    <text evidence="1">The sequence shown here is derived from an EMBL/GenBank/DDBJ whole genome shotgun (WGS) entry which is preliminary data.</text>
</comment>
<gene>
    <name evidence="1" type="ORF">ENO26_08835</name>
</gene>
<proteinExistence type="predicted"/>
<protein>
    <submittedName>
        <fullName evidence="1">DUF1257 domain-containing protein</fullName>
    </submittedName>
</protein>
<dbReference type="Pfam" id="PF06868">
    <property type="entry name" value="DUF1257"/>
    <property type="match status" value="1"/>
</dbReference>
<evidence type="ECO:0000313" key="1">
    <source>
        <dbReference type="EMBL" id="HEM67645.1"/>
    </source>
</evidence>
<dbReference type="EMBL" id="DSEU01000060">
    <property type="protein sequence ID" value="HEM67645.1"/>
    <property type="molecule type" value="Genomic_DNA"/>
</dbReference>
<name>A0A7J2U5I3_9CREN</name>
<dbReference type="InterPro" id="IPR009666">
    <property type="entry name" value="Uncharacterised_Ycf35"/>
</dbReference>
<sequence>MSHWTVAKIEINNPDLQLLKQALEMIAKELGSIVVDDFIVTGYRQKERCLFAIPLKLPYGNGYGVTIKDGKLYVVVDDHGAPMSVTEFRNKLVQYYTALAVLKATQMLGFNVRNINEVQGNIVIDLGW</sequence>
<accession>A0A7J2U5I3</accession>
<dbReference type="AlphaFoldDB" id="A0A7J2U5I3"/>